<dbReference type="SUPFAM" id="SSF81321">
    <property type="entry name" value="Family A G protein-coupled receptor-like"/>
    <property type="match status" value="1"/>
</dbReference>
<dbReference type="Proteomes" id="UP000014760">
    <property type="component" value="Unassembled WGS sequence"/>
</dbReference>
<gene>
    <name evidence="2" type="ORF">CAPTEDRAFT_185690</name>
</gene>
<feature type="transmembrane region" description="Helical" evidence="1">
    <location>
        <begin position="91"/>
        <end position="113"/>
    </location>
</feature>
<evidence type="ECO:0000313" key="4">
    <source>
        <dbReference type="Proteomes" id="UP000014760"/>
    </source>
</evidence>
<name>R7TAH3_CAPTE</name>
<dbReference type="AlphaFoldDB" id="R7TAH3"/>
<dbReference type="EnsemblMetazoa" id="CapteT185690">
    <property type="protein sequence ID" value="CapteP185690"/>
    <property type="gene ID" value="CapteG185690"/>
</dbReference>
<organism evidence="2">
    <name type="scientific">Capitella teleta</name>
    <name type="common">Polychaete worm</name>
    <dbReference type="NCBI Taxonomy" id="283909"/>
    <lineage>
        <taxon>Eukaryota</taxon>
        <taxon>Metazoa</taxon>
        <taxon>Spiralia</taxon>
        <taxon>Lophotrochozoa</taxon>
        <taxon>Annelida</taxon>
        <taxon>Polychaeta</taxon>
        <taxon>Sedentaria</taxon>
        <taxon>Scolecida</taxon>
        <taxon>Capitellidae</taxon>
        <taxon>Capitella</taxon>
    </lineage>
</organism>
<keyword evidence="1" id="KW-0812">Transmembrane</keyword>
<reference evidence="4" key="1">
    <citation type="submission" date="2012-12" db="EMBL/GenBank/DDBJ databases">
        <authorList>
            <person name="Hellsten U."/>
            <person name="Grimwood J."/>
            <person name="Chapman J.A."/>
            <person name="Shapiro H."/>
            <person name="Aerts A."/>
            <person name="Otillar R.P."/>
            <person name="Terry A.Y."/>
            <person name="Boore J.L."/>
            <person name="Simakov O."/>
            <person name="Marletaz F."/>
            <person name="Cho S.-J."/>
            <person name="Edsinger-Gonzales E."/>
            <person name="Havlak P."/>
            <person name="Kuo D.-H."/>
            <person name="Larsson T."/>
            <person name="Lv J."/>
            <person name="Arendt D."/>
            <person name="Savage R."/>
            <person name="Osoegawa K."/>
            <person name="de Jong P."/>
            <person name="Lindberg D.R."/>
            <person name="Seaver E.C."/>
            <person name="Weisblat D.A."/>
            <person name="Putnam N.H."/>
            <person name="Grigoriev I.V."/>
            <person name="Rokhsar D.S."/>
        </authorList>
    </citation>
    <scope>NUCLEOTIDE SEQUENCE</scope>
    <source>
        <strain evidence="4">I ESC-2004</strain>
    </source>
</reference>
<dbReference type="Gene3D" id="1.20.1070.10">
    <property type="entry name" value="Rhodopsin 7-helix transmembrane proteins"/>
    <property type="match status" value="1"/>
</dbReference>
<evidence type="ECO:0008006" key="5">
    <source>
        <dbReference type="Google" id="ProtNLM"/>
    </source>
</evidence>
<proteinExistence type="predicted"/>
<dbReference type="HOGENOM" id="CLU_689376_0_0_1"/>
<dbReference type="EMBL" id="KB310898">
    <property type="protein sequence ID" value="ELT90492.1"/>
    <property type="molecule type" value="Genomic_DNA"/>
</dbReference>
<keyword evidence="1" id="KW-0472">Membrane</keyword>
<accession>R7TAH3</accession>
<sequence length="355" mass="40844">MEYAEDDQPFDENDWLAFFNASDSRQESSEDVISEATLDEIFRGMRLYLPPNQIVLSMFGNIFAIWVFSLLESRVDDSDVCCKVVMFIDHLFLYMSLWMTGMVNIENIRFHIFPETIHQFSFRRITDVVCLLGVVIGCFNLHYFWTYGVIAVEFDAVFGHVIRDTYCFIQTITLKGTHRRAEGSLLRILNMALLEYVPVAIAIACMTITCLVKHGRIKVGTEGLHHSGEKYSPESQPCPDIRSGTFDGLVWLMTVTFLPKMIVQLLDKEDSISAWSLVSAVVKEWKLLFFSCKFYIYLACSARVRQELCLILSPLLKKGSQVISRIRTTYESCSLRLRTTREGPIELPMDWESHV</sequence>
<feature type="transmembrane region" description="Helical" evidence="1">
    <location>
        <begin position="53"/>
        <end position="71"/>
    </location>
</feature>
<dbReference type="EMBL" id="AMQN01014337">
    <property type="status" value="NOT_ANNOTATED_CDS"/>
    <property type="molecule type" value="Genomic_DNA"/>
</dbReference>
<keyword evidence="4" id="KW-1185">Reference proteome</keyword>
<feature type="transmembrane region" description="Helical" evidence="1">
    <location>
        <begin position="193"/>
        <end position="212"/>
    </location>
</feature>
<evidence type="ECO:0000256" key="1">
    <source>
        <dbReference type="SAM" id="Phobius"/>
    </source>
</evidence>
<keyword evidence="1" id="KW-1133">Transmembrane helix</keyword>
<reference evidence="2 4" key="2">
    <citation type="journal article" date="2013" name="Nature">
        <title>Insights into bilaterian evolution from three spiralian genomes.</title>
        <authorList>
            <person name="Simakov O."/>
            <person name="Marletaz F."/>
            <person name="Cho S.J."/>
            <person name="Edsinger-Gonzales E."/>
            <person name="Havlak P."/>
            <person name="Hellsten U."/>
            <person name="Kuo D.H."/>
            <person name="Larsson T."/>
            <person name="Lv J."/>
            <person name="Arendt D."/>
            <person name="Savage R."/>
            <person name="Osoegawa K."/>
            <person name="de Jong P."/>
            <person name="Grimwood J."/>
            <person name="Chapman J.A."/>
            <person name="Shapiro H."/>
            <person name="Aerts A."/>
            <person name="Otillar R.P."/>
            <person name="Terry A.Y."/>
            <person name="Boore J.L."/>
            <person name="Grigoriev I.V."/>
            <person name="Lindberg D.R."/>
            <person name="Seaver E.C."/>
            <person name="Weisblat D.A."/>
            <person name="Putnam N.H."/>
            <person name="Rokhsar D.S."/>
        </authorList>
    </citation>
    <scope>NUCLEOTIDE SEQUENCE</scope>
    <source>
        <strain evidence="2 4">I ESC-2004</strain>
    </source>
</reference>
<evidence type="ECO:0000313" key="2">
    <source>
        <dbReference type="EMBL" id="ELT90492.1"/>
    </source>
</evidence>
<protein>
    <recommendedName>
        <fullName evidence="5">G-protein coupled receptors family 1 profile domain-containing protein</fullName>
    </recommendedName>
</protein>
<reference evidence="3" key="3">
    <citation type="submission" date="2015-06" db="UniProtKB">
        <authorList>
            <consortium name="EnsemblMetazoa"/>
        </authorList>
    </citation>
    <scope>IDENTIFICATION</scope>
</reference>
<evidence type="ECO:0000313" key="3">
    <source>
        <dbReference type="EnsemblMetazoa" id="CapteP185690"/>
    </source>
</evidence>
<feature type="transmembrane region" description="Helical" evidence="1">
    <location>
        <begin position="125"/>
        <end position="145"/>
    </location>
</feature>